<feature type="compositionally biased region" description="Polar residues" evidence="1">
    <location>
        <begin position="158"/>
        <end position="172"/>
    </location>
</feature>
<organism evidence="2 3">
    <name type="scientific">Paramecium tetraurelia</name>
    <dbReference type="NCBI Taxonomy" id="5888"/>
    <lineage>
        <taxon>Eukaryota</taxon>
        <taxon>Sar</taxon>
        <taxon>Alveolata</taxon>
        <taxon>Ciliophora</taxon>
        <taxon>Intramacronucleata</taxon>
        <taxon>Oligohymenophorea</taxon>
        <taxon>Peniculida</taxon>
        <taxon>Parameciidae</taxon>
        <taxon>Paramecium</taxon>
    </lineage>
</organism>
<dbReference type="KEGG" id="ptm:GSPATT00003697001"/>
<feature type="compositionally biased region" description="Polar residues" evidence="1">
    <location>
        <begin position="111"/>
        <end position="132"/>
    </location>
</feature>
<reference evidence="2 3" key="1">
    <citation type="journal article" date="2006" name="Nature">
        <title>Global trends of whole-genome duplications revealed by the ciliate Paramecium tetraurelia.</title>
        <authorList>
            <consortium name="Genoscope"/>
            <person name="Aury J.-M."/>
            <person name="Jaillon O."/>
            <person name="Duret L."/>
            <person name="Noel B."/>
            <person name="Jubin C."/>
            <person name="Porcel B.M."/>
            <person name="Segurens B."/>
            <person name="Daubin V."/>
            <person name="Anthouard V."/>
            <person name="Aiach N."/>
            <person name="Arnaiz O."/>
            <person name="Billaut A."/>
            <person name="Beisson J."/>
            <person name="Blanc I."/>
            <person name="Bouhouche K."/>
            <person name="Camara F."/>
            <person name="Duharcourt S."/>
            <person name="Guigo R."/>
            <person name="Gogendeau D."/>
            <person name="Katinka M."/>
            <person name="Keller A.-M."/>
            <person name="Kissmehl R."/>
            <person name="Klotz C."/>
            <person name="Koll F."/>
            <person name="Le Moue A."/>
            <person name="Lepere C."/>
            <person name="Malinsky S."/>
            <person name="Nowacki M."/>
            <person name="Nowak J.K."/>
            <person name="Plattner H."/>
            <person name="Poulain J."/>
            <person name="Ruiz F."/>
            <person name="Serrano V."/>
            <person name="Zagulski M."/>
            <person name="Dessen P."/>
            <person name="Betermier M."/>
            <person name="Weissenbach J."/>
            <person name="Scarpelli C."/>
            <person name="Schachter V."/>
            <person name="Sperling L."/>
            <person name="Meyer E."/>
            <person name="Cohen J."/>
            <person name="Wincker P."/>
        </authorList>
    </citation>
    <scope>NUCLEOTIDE SEQUENCE [LARGE SCALE GENOMIC DNA]</scope>
    <source>
        <strain evidence="2 3">Stock d4-2</strain>
    </source>
</reference>
<proteinExistence type="predicted"/>
<dbReference type="OMA" id="CRNCQFM"/>
<accession>A0E6B5</accession>
<keyword evidence="3" id="KW-1185">Reference proteome</keyword>
<feature type="region of interest" description="Disordered" evidence="1">
    <location>
        <begin position="29"/>
        <end position="219"/>
    </location>
</feature>
<evidence type="ECO:0000313" key="3">
    <source>
        <dbReference type="Proteomes" id="UP000000600"/>
    </source>
</evidence>
<feature type="compositionally biased region" description="Polar residues" evidence="1">
    <location>
        <begin position="194"/>
        <end position="219"/>
    </location>
</feature>
<sequence>MQQVCNKFVMDMTDTRMGPEQKCRNCQFMKKEHSQSNSQQLPQTESGQNKISDIMKKFSGPNNQVQDKFQGAVKTSVQLKKQEEKIPPQSTANQTESQSQQQNFPIRKIDSQTLSNDTPVQNKNQPSLNKQPSNTSNQQSNAGNQQPQKQQAQIETAPVQTKLSNNPFLQNDKSQKKEVTFVKPAPKTGEESKQSQQTVQDKIGQQTEEKNNVVSEDQNQKSNFQEIKNAFAKQSPLIQNDSTAGSQQSPTKLQNGGNKLQGNQTNIPIFRFGPPPVNRPSIQQDPESCIEQQLLDRPTIQQKNKRTVQEFTDFN</sequence>
<feature type="compositionally biased region" description="Low complexity" evidence="1">
    <location>
        <begin position="133"/>
        <end position="153"/>
    </location>
</feature>
<dbReference type="InParanoid" id="A0E6B5"/>
<evidence type="ECO:0000256" key="1">
    <source>
        <dbReference type="SAM" id="MobiDB-lite"/>
    </source>
</evidence>
<dbReference type="Proteomes" id="UP000000600">
    <property type="component" value="Unassembled WGS sequence"/>
</dbReference>
<feature type="region of interest" description="Disordered" evidence="1">
    <location>
        <begin position="238"/>
        <end position="265"/>
    </location>
</feature>
<feature type="compositionally biased region" description="Polar residues" evidence="1">
    <location>
        <begin position="60"/>
        <end position="79"/>
    </location>
</feature>
<dbReference type="RefSeq" id="XP_001458229.1">
    <property type="nucleotide sequence ID" value="XM_001458192.1"/>
</dbReference>
<name>A0E6B5_PARTE</name>
<gene>
    <name evidence="2" type="ORF">GSPATT00003697001</name>
</gene>
<protein>
    <submittedName>
        <fullName evidence="2">Uncharacterized protein</fullName>
    </submittedName>
</protein>
<evidence type="ECO:0000313" key="2">
    <source>
        <dbReference type="EMBL" id="CAK90832.1"/>
    </source>
</evidence>
<dbReference type="OrthoDB" id="307163at2759"/>
<dbReference type="AlphaFoldDB" id="A0E6B5"/>
<feature type="compositionally biased region" description="Polar residues" evidence="1">
    <location>
        <begin position="35"/>
        <end position="51"/>
    </location>
</feature>
<dbReference type="GeneID" id="5044014"/>
<dbReference type="HOGENOM" id="CLU_736635_0_0_1"/>
<feature type="compositionally biased region" description="Polar residues" evidence="1">
    <location>
        <begin position="88"/>
        <end position="104"/>
    </location>
</feature>
<dbReference type="EMBL" id="CT868660">
    <property type="protein sequence ID" value="CAK90832.1"/>
    <property type="molecule type" value="Genomic_DNA"/>
</dbReference>